<evidence type="ECO:0000313" key="1">
    <source>
        <dbReference type="EMBL" id="RVU90099.1"/>
    </source>
</evidence>
<dbReference type="Pfam" id="PF06078">
    <property type="entry name" value="DUF937"/>
    <property type="match status" value="1"/>
</dbReference>
<sequence>MSGILDLINNGVGKQIIENISNKVGTSEGETTNVLNSALPLLVNAMQNNLSTETDATGLLGALLNDKQNSNSLENPKSLVNDGIETQDGSKILKHILGNNQSLLEKNISLSTGIATDKINSILQMAAPLLMSFLAGKAKSANIQNGTDLVGLLENILGKNSSITSMLDQDGDGKLSINDAMAVANKKGGISGLLGKLFGK</sequence>
<proteinExistence type="predicted"/>
<dbReference type="AlphaFoldDB" id="A0A2N9PDM8"/>
<reference evidence="2" key="1">
    <citation type="submission" date="2018-02" db="EMBL/GenBank/DDBJ databases">
        <authorList>
            <person name="Cohen D.B."/>
            <person name="Kent A.D."/>
        </authorList>
    </citation>
    <scope>NUCLEOTIDE SEQUENCE [LARGE SCALE GENOMIC DNA]</scope>
    <source>
        <strain evidence="2">CIP109753</strain>
    </source>
</reference>
<protein>
    <submittedName>
        <fullName evidence="1">DUF937 domain-containing protein</fullName>
    </submittedName>
</protein>
<evidence type="ECO:0000313" key="2">
    <source>
        <dbReference type="EMBL" id="SPE78435.1"/>
    </source>
</evidence>
<keyword evidence="4" id="KW-1185">Reference proteome</keyword>
<dbReference type="Proteomes" id="UP000288951">
    <property type="component" value="Unassembled WGS sequence"/>
</dbReference>
<evidence type="ECO:0000313" key="3">
    <source>
        <dbReference type="Proteomes" id="UP000238180"/>
    </source>
</evidence>
<organism evidence="2 3">
    <name type="scientific">Flavobacterium columnare</name>
    <dbReference type="NCBI Taxonomy" id="996"/>
    <lineage>
        <taxon>Bacteria</taxon>
        <taxon>Pseudomonadati</taxon>
        <taxon>Bacteroidota</taxon>
        <taxon>Flavobacteriia</taxon>
        <taxon>Flavobacteriales</taxon>
        <taxon>Flavobacteriaceae</taxon>
        <taxon>Flavobacterium</taxon>
    </lineage>
</organism>
<dbReference type="EMBL" id="RQSM01000003">
    <property type="protein sequence ID" value="RVU90099.1"/>
    <property type="molecule type" value="Genomic_DNA"/>
</dbReference>
<accession>A0A2N9PDM8</accession>
<gene>
    <name evidence="1" type="ORF">EH230_03850</name>
    <name evidence="2" type="ORF">FLACOL_02451</name>
</gene>
<dbReference type="EMBL" id="OLKH01000137">
    <property type="protein sequence ID" value="SPE78435.1"/>
    <property type="molecule type" value="Genomic_DNA"/>
</dbReference>
<dbReference type="OrthoDB" id="708105at2"/>
<evidence type="ECO:0000313" key="4">
    <source>
        <dbReference type="Proteomes" id="UP000288951"/>
    </source>
</evidence>
<dbReference type="Proteomes" id="UP000238180">
    <property type="component" value="Unassembled WGS sequence"/>
</dbReference>
<dbReference type="InterPro" id="IPR009282">
    <property type="entry name" value="DUF937"/>
</dbReference>
<dbReference type="RefSeq" id="WP_105196907.1">
    <property type="nucleotide sequence ID" value="NZ_OLKH01000137.1"/>
</dbReference>
<reference evidence="1" key="2">
    <citation type="submission" date="2018-12" db="EMBL/GenBank/DDBJ databases">
        <title>Draft genome sequence of Flaovobacterium columnare ARS1 isolated from channel catfish in Alabama.</title>
        <authorList>
            <person name="Cai W."/>
            <person name="Arias C."/>
        </authorList>
    </citation>
    <scope>NUCLEOTIDE SEQUENCE [LARGE SCALE GENOMIC DNA]</scope>
    <source>
        <strain evidence="1">ARS1</strain>
    </source>
</reference>
<name>A0A2N9PDM8_9FLAO</name>